<evidence type="ECO:0000256" key="5">
    <source>
        <dbReference type="ARBA" id="ARBA00022475"/>
    </source>
</evidence>
<dbReference type="Gene3D" id="6.10.250.2080">
    <property type="match status" value="1"/>
</dbReference>
<keyword evidence="10 13" id="KW-0472">Membrane</keyword>
<keyword evidence="15" id="KW-0282">Flagellum</keyword>
<keyword evidence="8 13" id="KW-0653">Protein transport</keyword>
<dbReference type="GO" id="GO:0044780">
    <property type="term" value="P:bacterial-type flagellum assembly"/>
    <property type="evidence" value="ECO:0007669"/>
    <property type="project" value="InterPro"/>
</dbReference>
<dbReference type="FunFam" id="3.40.1690.10:FF:000001">
    <property type="entry name" value="Flagellar biosynthetic protein FlhB"/>
    <property type="match status" value="1"/>
</dbReference>
<comment type="function">
    <text evidence="12 13">Required for formation of the rod structure in the basal body of the flagellar apparatus. Together with FliI and FliH, may constitute the export apparatus of flagellin.</text>
</comment>
<keyword evidence="5 13" id="KW-1003">Cell membrane</keyword>
<keyword evidence="7 13" id="KW-1005">Bacterial flagellum biogenesis</keyword>
<dbReference type="EMBL" id="WWCU01000023">
    <property type="protein sequence ID" value="MYN09486.1"/>
    <property type="molecule type" value="Genomic_DNA"/>
</dbReference>
<dbReference type="AlphaFoldDB" id="A0A7X4HDY5"/>
<dbReference type="InterPro" id="IPR029025">
    <property type="entry name" value="T3SS_substrate_exporter_C"/>
</dbReference>
<proteinExistence type="inferred from homology"/>
<dbReference type="GO" id="GO:0005886">
    <property type="term" value="C:plasma membrane"/>
    <property type="evidence" value="ECO:0007669"/>
    <property type="project" value="UniProtKB-SubCell"/>
</dbReference>
<evidence type="ECO:0000256" key="4">
    <source>
        <dbReference type="ARBA" id="ARBA00022448"/>
    </source>
</evidence>
<feature type="compositionally biased region" description="Basic and acidic residues" evidence="14">
    <location>
        <begin position="358"/>
        <end position="367"/>
    </location>
</feature>
<comment type="caution">
    <text evidence="13">Lacks conserved residue(s) required for the propagation of feature annotation.</text>
</comment>
<dbReference type="PRINTS" id="PR00950">
    <property type="entry name" value="TYPE3IMSPROT"/>
</dbReference>
<evidence type="ECO:0000256" key="10">
    <source>
        <dbReference type="ARBA" id="ARBA00023136"/>
    </source>
</evidence>
<dbReference type="Pfam" id="PF01312">
    <property type="entry name" value="Bac_export_2"/>
    <property type="match status" value="1"/>
</dbReference>
<feature type="transmembrane region" description="Helical" evidence="13">
    <location>
        <begin position="186"/>
        <end position="207"/>
    </location>
</feature>
<accession>A0A7X4HDY5</accession>
<comment type="similarity">
    <text evidence="2 13">Belongs to the type III secretion exporter family.</text>
</comment>
<organism evidence="15 16">
    <name type="scientific">Pseudoduganella aquatica</name>
    <dbReference type="NCBI Taxonomy" id="2660641"/>
    <lineage>
        <taxon>Bacteria</taxon>
        <taxon>Pseudomonadati</taxon>
        <taxon>Pseudomonadota</taxon>
        <taxon>Betaproteobacteria</taxon>
        <taxon>Burkholderiales</taxon>
        <taxon>Oxalobacteraceae</taxon>
        <taxon>Telluria group</taxon>
        <taxon>Pseudoduganella</taxon>
    </lineage>
</organism>
<dbReference type="PANTHER" id="PTHR30531:SF12">
    <property type="entry name" value="FLAGELLAR BIOSYNTHETIC PROTEIN FLHB"/>
    <property type="match status" value="1"/>
</dbReference>
<keyword evidence="6 13" id="KW-0812">Transmembrane</keyword>
<name>A0A7X4HDY5_9BURK</name>
<keyword evidence="15" id="KW-0966">Cell projection</keyword>
<dbReference type="SUPFAM" id="SSF160544">
    <property type="entry name" value="EscU C-terminal domain-like"/>
    <property type="match status" value="1"/>
</dbReference>
<evidence type="ECO:0000256" key="8">
    <source>
        <dbReference type="ARBA" id="ARBA00022927"/>
    </source>
</evidence>
<evidence type="ECO:0000256" key="12">
    <source>
        <dbReference type="ARBA" id="ARBA00025078"/>
    </source>
</evidence>
<feature type="compositionally biased region" description="Polar residues" evidence="14">
    <location>
        <begin position="395"/>
        <end position="405"/>
    </location>
</feature>
<evidence type="ECO:0000256" key="9">
    <source>
        <dbReference type="ARBA" id="ARBA00022989"/>
    </source>
</evidence>
<comment type="subcellular location">
    <subcellularLocation>
        <location evidence="1">Cell membrane</location>
        <topology evidence="1">Multi-pass membrane protein</topology>
    </subcellularLocation>
</comment>
<dbReference type="Proteomes" id="UP000450676">
    <property type="component" value="Unassembled WGS sequence"/>
</dbReference>
<evidence type="ECO:0000256" key="3">
    <source>
        <dbReference type="ARBA" id="ARBA00021622"/>
    </source>
</evidence>
<protein>
    <recommendedName>
        <fullName evidence="3 13">Flagellar biosynthetic protein FlhB</fullName>
    </recommendedName>
</protein>
<feature type="transmembrane region" description="Helical" evidence="13">
    <location>
        <begin position="146"/>
        <end position="165"/>
    </location>
</feature>
<evidence type="ECO:0000256" key="1">
    <source>
        <dbReference type="ARBA" id="ARBA00004651"/>
    </source>
</evidence>
<dbReference type="Gene3D" id="3.40.1690.10">
    <property type="entry name" value="secretion proteins EscU"/>
    <property type="match status" value="1"/>
</dbReference>
<dbReference type="InterPro" id="IPR006135">
    <property type="entry name" value="T3SS_substrate_exporter"/>
</dbReference>
<keyword evidence="16" id="KW-1185">Reference proteome</keyword>
<reference evidence="15 16" key="1">
    <citation type="submission" date="2019-12" db="EMBL/GenBank/DDBJ databases">
        <title>Novel species isolated from a subtropical stream in China.</title>
        <authorList>
            <person name="Lu H."/>
        </authorList>
    </citation>
    <scope>NUCLEOTIDE SEQUENCE [LARGE SCALE GENOMIC DNA]</scope>
    <source>
        <strain evidence="15 16">FT127W</strain>
    </source>
</reference>
<dbReference type="NCBIfam" id="TIGR00328">
    <property type="entry name" value="flhB"/>
    <property type="match status" value="1"/>
</dbReference>
<dbReference type="InterPro" id="IPR006136">
    <property type="entry name" value="FlhB"/>
</dbReference>
<keyword evidence="11 13" id="KW-1006">Bacterial flagellum protein export</keyword>
<comment type="caution">
    <text evidence="15">The sequence shown here is derived from an EMBL/GenBank/DDBJ whole genome shotgun (WGS) entry which is preliminary data.</text>
</comment>
<sequence>MAEESESEKTEPASQKRLDQAREEGDVPRSREVATFTVLMTAGAGLWMTGSGLVRDLSSAMVSGLALSKEQIFNPDVLLTRVGIDIGRVMLACLPLGVAVMVVALVSPLLVGGWLFSGKAVAPNLMKLNPMRGLGNMVSTNALVELVKAIAKTLVVGFVAYLVVMKQKDAVIGLAMEPFKLGSVHMLDMLGMSFLFIVGALGLIAAIDAPYQMWHYANKMKMTRQEMIQESKESDGNPQIKGKIRQMQREMAKRRMMADVPTADVVVTNPTHYAVALKYTDGSGAPKVVAKGTDEVAAKIRELAREHKVAILEAPALARALYKHSDIGDEIPQRLYAAVAEVLAYVFQLRTFKPGGRYPDRPGKLDVPDDMDPNHPAYELAKQAKQQALQKKTDNNAGNSNGAQQ</sequence>
<feature type="region of interest" description="Disordered" evidence="14">
    <location>
        <begin position="1"/>
        <end position="29"/>
    </location>
</feature>
<evidence type="ECO:0000256" key="13">
    <source>
        <dbReference type="RuleBase" id="RU364091"/>
    </source>
</evidence>
<keyword evidence="15" id="KW-0969">Cilium</keyword>
<dbReference type="GO" id="GO:0009306">
    <property type="term" value="P:protein secretion"/>
    <property type="evidence" value="ECO:0007669"/>
    <property type="project" value="InterPro"/>
</dbReference>
<evidence type="ECO:0000256" key="14">
    <source>
        <dbReference type="SAM" id="MobiDB-lite"/>
    </source>
</evidence>
<evidence type="ECO:0000256" key="7">
    <source>
        <dbReference type="ARBA" id="ARBA00022795"/>
    </source>
</evidence>
<dbReference type="RefSeq" id="WP_161073781.1">
    <property type="nucleotide sequence ID" value="NZ_WWCU01000023.1"/>
</dbReference>
<dbReference type="PANTHER" id="PTHR30531">
    <property type="entry name" value="FLAGELLAR BIOSYNTHETIC PROTEIN FLHB"/>
    <property type="match status" value="1"/>
</dbReference>
<feature type="region of interest" description="Disordered" evidence="14">
    <location>
        <begin position="357"/>
        <end position="376"/>
    </location>
</feature>
<evidence type="ECO:0000256" key="11">
    <source>
        <dbReference type="ARBA" id="ARBA00023225"/>
    </source>
</evidence>
<evidence type="ECO:0000313" key="15">
    <source>
        <dbReference type="EMBL" id="MYN09486.1"/>
    </source>
</evidence>
<gene>
    <name evidence="13 15" type="primary">flhB</name>
    <name evidence="15" type="ORF">GTP77_19365</name>
</gene>
<evidence type="ECO:0000256" key="6">
    <source>
        <dbReference type="ARBA" id="ARBA00022692"/>
    </source>
</evidence>
<keyword evidence="4 13" id="KW-0813">Transport</keyword>
<feature type="compositionally biased region" description="Basic and acidic residues" evidence="14">
    <location>
        <begin position="7"/>
        <end position="29"/>
    </location>
</feature>
<evidence type="ECO:0000256" key="2">
    <source>
        <dbReference type="ARBA" id="ARBA00010690"/>
    </source>
</evidence>
<keyword evidence="9 13" id="KW-1133">Transmembrane helix</keyword>
<feature type="region of interest" description="Disordered" evidence="14">
    <location>
        <begin position="383"/>
        <end position="405"/>
    </location>
</feature>
<evidence type="ECO:0000313" key="16">
    <source>
        <dbReference type="Proteomes" id="UP000450676"/>
    </source>
</evidence>
<feature type="transmembrane region" description="Helical" evidence="13">
    <location>
        <begin position="89"/>
        <end position="116"/>
    </location>
</feature>